<name>S3CTT4_OPHP1</name>
<evidence type="ECO:0000313" key="2">
    <source>
        <dbReference type="EMBL" id="EPE04110.1"/>
    </source>
</evidence>
<gene>
    <name evidence="2" type="ORF">F503_04625</name>
</gene>
<accession>S3CTT4</accession>
<dbReference type="Proteomes" id="UP000016923">
    <property type="component" value="Unassembled WGS sequence"/>
</dbReference>
<reference evidence="2 3" key="1">
    <citation type="journal article" date="2013" name="BMC Genomics">
        <title>The genome and transcriptome of the pine saprophyte Ophiostoma piceae, and a comparison with the bark beetle-associated pine pathogen Grosmannia clavigera.</title>
        <authorList>
            <person name="Haridas S."/>
            <person name="Wang Y."/>
            <person name="Lim L."/>
            <person name="Massoumi Alamouti S."/>
            <person name="Jackman S."/>
            <person name="Docking R."/>
            <person name="Robertson G."/>
            <person name="Birol I."/>
            <person name="Bohlmann J."/>
            <person name="Breuil C."/>
        </authorList>
    </citation>
    <scope>NUCLEOTIDE SEQUENCE [LARGE SCALE GENOMIC DNA]</scope>
    <source>
        <strain evidence="2 3">UAMH 11346</strain>
    </source>
</reference>
<dbReference type="AlphaFoldDB" id="S3CTT4"/>
<evidence type="ECO:0000313" key="3">
    <source>
        <dbReference type="Proteomes" id="UP000016923"/>
    </source>
</evidence>
<dbReference type="VEuPathDB" id="FungiDB:F503_04625"/>
<evidence type="ECO:0000256" key="1">
    <source>
        <dbReference type="SAM" id="MobiDB-lite"/>
    </source>
</evidence>
<sequence>MNHSAAAPTGAFPQDLTGQLQADRQDSITSIVKNPVRQQEELTDRFPASGLLTNATSHSGDVEMSLDTQDFGGQGMNQFDLDFLLNETDLLSNYLIDA</sequence>
<dbReference type="EMBL" id="KE148162">
    <property type="protein sequence ID" value="EPE04110.1"/>
    <property type="molecule type" value="Genomic_DNA"/>
</dbReference>
<protein>
    <submittedName>
        <fullName evidence="2">Uncharacterized protein</fullName>
    </submittedName>
</protein>
<organism evidence="2 3">
    <name type="scientific">Ophiostoma piceae (strain UAMH 11346)</name>
    <name type="common">Sap stain fungus</name>
    <dbReference type="NCBI Taxonomy" id="1262450"/>
    <lineage>
        <taxon>Eukaryota</taxon>
        <taxon>Fungi</taxon>
        <taxon>Dikarya</taxon>
        <taxon>Ascomycota</taxon>
        <taxon>Pezizomycotina</taxon>
        <taxon>Sordariomycetes</taxon>
        <taxon>Sordariomycetidae</taxon>
        <taxon>Ophiostomatales</taxon>
        <taxon>Ophiostomataceae</taxon>
        <taxon>Ophiostoma</taxon>
    </lineage>
</organism>
<feature type="region of interest" description="Disordered" evidence="1">
    <location>
        <begin position="1"/>
        <end position="20"/>
    </location>
</feature>
<proteinExistence type="predicted"/>
<keyword evidence="3" id="KW-1185">Reference proteome</keyword>
<dbReference type="HOGENOM" id="CLU_2334182_0_0_1"/>